<dbReference type="PANTHER" id="PTHR46513">
    <property type="entry name" value="VITELLOGENIN RECEPTOR-LIKE PROTEIN-RELATED-RELATED"/>
    <property type="match status" value="1"/>
</dbReference>
<dbReference type="SMART" id="SM00135">
    <property type="entry name" value="LY"/>
    <property type="match status" value="5"/>
</dbReference>
<dbReference type="RefSeq" id="XP_022579859.1">
    <property type="nucleotide sequence ID" value="XM_022726459.1"/>
</dbReference>
<name>A0A1L9SDU4_9EURO</name>
<dbReference type="VEuPathDB" id="FungiDB:ASPZODRAFT_160231"/>
<evidence type="ECO:0000313" key="2">
    <source>
        <dbReference type="EMBL" id="OJJ45349.1"/>
    </source>
</evidence>
<dbReference type="Proteomes" id="UP000184188">
    <property type="component" value="Unassembled WGS sequence"/>
</dbReference>
<keyword evidence="3" id="KW-1185">Reference proteome</keyword>
<dbReference type="InterPro" id="IPR050778">
    <property type="entry name" value="Cueball_EGF_LRP_Nidogen"/>
</dbReference>
<reference evidence="3" key="1">
    <citation type="journal article" date="2017" name="Genome Biol.">
        <title>Comparative genomics reveals high biological diversity and specific adaptations in the industrially and medically important fungal genus Aspergillus.</title>
        <authorList>
            <person name="de Vries R.P."/>
            <person name="Riley R."/>
            <person name="Wiebenga A."/>
            <person name="Aguilar-Osorio G."/>
            <person name="Amillis S."/>
            <person name="Uchima C.A."/>
            <person name="Anderluh G."/>
            <person name="Asadollahi M."/>
            <person name="Askin M."/>
            <person name="Barry K."/>
            <person name="Battaglia E."/>
            <person name="Bayram O."/>
            <person name="Benocci T."/>
            <person name="Braus-Stromeyer S.A."/>
            <person name="Caldana C."/>
            <person name="Canovas D."/>
            <person name="Cerqueira G.C."/>
            <person name="Chen F."/>
            <person name="Chen W."/>
            <person name="Choi C."/>
            <person name="Clum A."/>
            <person name="Dos Santos R.A."/>
            <person name="Damasio A.R."/>
            <person name="Diallinas G."/>
            <person name="Emri T."/>
            <person name="Fekete E."/>
            <person name="Flipphi M."/>
            <person name="Freyberg S."/>
            <person name="Gallo A."/>
            <person name="Gournas C."/>
            <person name="Habgood R."/>
            <person name="Hainaut M."/>
            <person name="Harispe M.L."/>
            <person name="Henrissat B."/>
            <person name="Hilden K.S."/>
            <person name="Hope R."/>
            <person name="Hossain A."/>
            <person name="Karabika E."/>
            <person name="Karaffa L."/>
            <person name="Karanyi Z."/>
            <person name="Krasevec N."/>
            <person name="Kuo A."/>
            <person name="Kusch H."/>
            <person name="LaButti K."/>
            <person name="Lagendijk E.L."/>
            <person name="Lapidus A."/>
            <person name="Levasseur A."/>
            <person name="Lindquist E."/>
            <person name="Lipzen A."/>
            <person name="Logrieco A.F."/>
            <person name="MacCabe A."/>
            <person name="Maekelae M.R."/>
            <person name="Malavazi I."/>
            <person name="Melin P."/>
            <person name="Meyer V."/>
            <person name="Mielnichuk N."/>
            <person name="Miskei M."/>
            <person name="Molnar A.P."/>
            <person name="Mule G."/>
            <person name="Ngan C.Y."/>
            <person name="Orejas M."/>
            <person name="Orosz E."/>
            <person name="Ouedraogo J.P."/>
            <person name="Overkamp K.M."/>
            <person name="Park H.-S."/>
            <person name="Perrone G."/>
            <person name="Piumi F."/>
            <person name="Punt P.J."/>
            <person name="Ram A.F."/>
            <person name="Ramon A."/>
            <person name="Rauscher S."/>
            <person name="Record E."/>
            <person name="Riano-Pachon D.M."/>
            <person name="Robert V."/>
            <person name="Roehrig J."/>
            <person name="Ruller R."/>
            <person name="Salamov A."/>
            <person name="Salih N.S."/>
            <person name="Samson R.A."/>
            <person name="Sandor E."/>
            <person name="Sanguinetti M."/>
            <person name="Schuetze T."/>
            <person name="Sepcic K."/>
            <person name="Shelest E."/>
            <person name="Sherlock G."/>
            <person name="Sophianopoulou V."/>
            <person name="Squina F.M."/>
            <person name="Sun H."/>
            <person name="Susca A."/>
            <person name="Todd R.B."/>
            <person name="Tsang A."/>
            <person name="Unkles S.E."/>
            <person name="van de Wiele N."/>
            <person name="van Rossen-Uffink D."/>
            <person name="Oliveira J.V."/>
            <person name="Vesth T.C."/>
            <person name="Visser J."/>
            <person name="Yu J.-H."/>
            <person name="Zhou M."/>
            <person name="Andersen M.R."/>
            <person name="Archer D.B."/>
            <person name="Baker S.E."/>
            <person name="Benoit I."/>
            <person name="Brakhage A.A."/>
            <person name="Braus G.H."/>
            <person name="Fischer R."/>
            <person name="Frisvad J.C."/>
            <person name="Goldman G.H."/>
            <person name="Houbraken J."/>
            <person name="Oakley B."/>
            <person name="Pocsi I."/>
            <person name="Scazzocchio C."/>
            <person name="Seiboth B."/>
            <person name="vanKuyk P.A."/>
            <person name="Wortman J."/>
            <person name="Dyer P.S."/>
            <person name="Grigoriev I.V."/>
        </authorList>
    </citation>
    <scope>NUCLEOTIDE SEQUENCE [LARGE SCALE GENOMIC DNA]</scope>
    <source>
        <strain evidence="3">CBS 506.65</strain>
    </source>
</reference>
<dbReference type="InterPro" id="IPR011042">
    <property type="entry name" value="6-blade_b-propeller_TolB-like"/>
</dbReference>
<protein>
    <recommendedName>
        <fullName evidence="4">SMP-30/Gluconolactonase/LRE-like region domain-containing protein</fullName>
    </recommendedName>
</protein>
<evidence type="ECO:0000313" key="3">
    <source>
        <dbReference type="Proteomes" id="UP000184188"/>
    </source>
</evidence>
<evidence type="ECO:0000256" key="1">
    <source>
        <dbReference type="SAM" id="MobiDB-lite"/>
    </source>
</evidence>
<proteinExistence type="predicted"/>
<feature type="compositionally biased region" description="Basic and acidic residues" evidence="1">
    <location>
        <begin position="107"/>
        <end position="121"/>
    </location>
</feature>
<feature type="region of interest" description="Disordered" evidence="1">
    <location>
        <begin position="107"/>
        <end position="130"/>
    </location>
</feature>
<dbReference type="EMBL" id="KV878345">
    <property type="protein sequence ID" value="OJJ45349.1"/>
    <property type="molecule type" value="Genomic_DNA"/>
</dbReference>
<dbReference type="SUPFAM" id="SSF63825">
    <property type="entry name" value="YWTD domain"/>
    <property type="match status" value="1"/>
</dbReference>
<organism evidence="2 3">
    <name type="scientific">Penicilliopsis zonata CBS 506.65</name>
    <dbReference type="NCBI Taxonomy" id="1073090"/>
    <lineage>
        <taxon>Eukaryota</taxon>
        <taxon>Fungi</taxon>
        <taxon>Dikarya</taxon>
        <taxon>Ascomycota</taxon>
        <taxon>Pezizomycotina</taxon>
        <taxon>Eurotiomycetes</taxon>
        <taxon>Eurotiomycetidae</taxon>
        <taxon>Eurotiales</taxon>
        <taxon>Aspergillaceae</taxon>
        <taxon>Penicilliopsis</taxon>
    </lineage>
</organism>
<gene>
    <name evidence="2" type="ORF">ASPZODRAFT_160231</name>
</gene>
<accession>A0A1L9SDU4</accession>
<dbReference type="GeneID" id="34612923"/>
<dbReference type="Gene3D" id="2.120.10.30">
    <property type="entry name" value="TolB, C-terminal domain"/>
    <property type="match status" value="2"/>
</dbReference>
<dbReference type="InterPro" id="IPR000033">
    <property type="entry name" value="LDLR_classB_rpt"/>
</dbReference>
<sequence length="319" mass="35604">MQMDNARKTQRQREPDVVPTAIVTQQPLPDGIAFSTARQRVYWTAMGTLGANNGSIWSCRPDGSDVRAVVRVGEAQLHTPKQIVVDDVHGQLYWADREGMRIMRCSLDRENNESHESGKKEEEEEEEEYPIETLIQTGVWQDETHCQDATRWCVGVALSLRYGKLFWTQKGPPRGVTGKVLCADLACPEQTVVVLADQLPEPIDLHWDEKREILYWTDRGELPWGNSLNALDLHDWLAGTTTSSSSSSPSVSSSLPPPRLLSRNFHDPIGLSVDTAGEWVYVADLGGSLYRCHITSGEKEKLYQDEGCAFAGITHAAIE</sequence>
<dbReference type="AlphaFoldDB" id="A0A1L9SDU4"/>
<dbReference type="OrthoDB" id="5958943at2759"/>
<dbReference type="STRING" id="1073090.A0A1L9SDU4"/>
<evidence type="ECO:0008006" key="4">
    <source>
        <dbReference type="Google" id="ProtNLM"/>
    </source>
</evidence>